<keyword evidence="1" id="KW-1185">Reference proteome</keyword>
<reference evidence="2" key="1">
    <citation type="submission" date="2017-02" db="UniProtKB">
        <authorList>
            <consortium name="WormBaseParasite"/>
        </authorList>
    </citation>
    <scope>IDENTIFICATION</scope>
</reference>
<sequence length="173" mass="19271">MHAESMFTDTNNVAAKSTANERLLEANRQSTSTVTLDDIIASARRKVSDDYVEPPLPQNILTAVHNGKLSYAERESTILNVTPRSTVNEVTRIEDILTEESSFTRKLLDSDSDTFLSCEPPSLEADDDLTVNFRAARPTDIYSNPIMYSADPLFSTSKKNYLMDREISLGNST</sequence>
<accession>A0A0M3IHP3</accession>
<evidence type="ECO:0000313" key="1">
    <source>
        <dbReference type="Proteomes" id="UP000036681"/>
    </source>
</evidence>
<proteinExistence type="predicted"/>
<evidence type="ECO:0000313" key="2">
    <source>
        <dbReference type="WBParaSite" id="ALUE_0001796001-mRNA-1"/>
    </source>
</evidence>
<dbReference type="AlphaFoldDB" id="A0A0M3IHP3"/>
<name>A0A0M3IHP3_ASCLU</name>
<protein>
    <submittedName>
        <fullName evidence="2">Uncharacterized protein</fullName>
    </submittedName>
</protein>
<dbReference type="Proteomes" id="UP000036681">
    <property type="component" value="Unplaced"/>
</dbReference>
<dbReference type="WBParaSite" id="ALUE_0001796001-mRNA-1">
    <property type="protein sequence ID" value="ALUE_0001796001-mRNA-1"/>
    <property type="gene ID" value="ALUE_0001796001"/>
</dbReference>
<organism evidence="1 2">
    <name type="scientific">Ascaris lumbricoides</name>
    <name type="common">Giant roundworm</name>
    <dbReference type="NCBI Taxonomy" id="6252"/>
    <lineage>
        <taxon>Eukaryota</taxon>
        <taxon>Metazoa</taxon>
        <taxon>Ecdysozoa</taxon>
        <taxon>Nematoda</taxon>
        <taxon>Chromadorea</taxon>
        <taxon>Rhabditida</taxon>
        <taxon>Spirurina</taxon>
        <taxon>Ascaridomorpha</taxon>
        <taxon>Ascaridoidea</taxon>
        <taxon>Ascarididae</taxon>
        <taxon>Ascaris</taxon>
    </lineage>
</organism>